<evidence type="ECO:0000313" key="1">
    <source>
        <dbReference type="EMBL" id="PSV50043.1"/>
    </source>
</evidence>
<name>A0A2T3LF74_9GAMM</name>
<gene>
    <name evidence="1" type="ORF">C9J47_05695</name>
</gene>
<dbReference type="AlphaFoldDB" id="A0A2T3LF74"/>
<proteinExistence type="predicted"/>
<evidence type="ECO:0008006" key="3">
    <source>
        <dbReference type="Google" id="ProtNLM"/>
    </source>
</evidence>
<accession>A0A2T3LF74</accession>
<organism evidence="1 2">
    <name type="scientific">Photobacterium indicum</name>
    <dbReference type="NCBI Taxonomy" id="81447"/>
    <lineage>
        <taxon>Bacteria</taxon>
        <taxon>Pseudomonadati</taxon>
        <taxon>Pseudomonadota</taxon>
        <taxon>Gammaproteobacteria</taxon>
        <taxon>Vibrionales</taxon>
        <taxon>Vibrionaceae</taxon>
        <taxon>Photobacterium</taxon>
    </lineage>
</organism>
<dbReference type="Proteomes" id="UP000241803">
    <property type="component" value="Unassembled WGS sequence"/>
</dbReference>
<reference evidence="1 2" key="1">
    <citation type="submission" date="2018-03" db="EMBL/GenBank/DDBJ databases">
        <title>Whole genome sequencing of Histamine producing bacteria.</title>
        <authorList>
            <person name="Butler K."/>
        </authorList>
    </citation>
    <scope>NUCLEOTIDE SEQUENCE [LARGE SCALE GENOMIC DNA]</scope>
    <source>
        <strain evidence="1 2">ATCC 19614</strain>
    </source>
</reference>
<comment type="caution">
    <text evidence="1">The sequence shown here is derived from an EMBL/GenBank/DDBJ whole genome shotgun (WGS) entry which is preliminary data.</text>
</comment>
<keyword evidence="2" id="KW-1185">Reference proteome</keyword>
<dbReference type="RefSeq" id="WP_107252627.1">
    <property type="nucleotide sequence ID" value="NZ_PYOC01000001.1"/>
</dbReference>
<protein>
    <recommendedName>
        <fullName evidence="3">Baseplate protein J-like domain-containing protein</fullName>
    </recommendedName>
</protein>
<dbReference type="EMBL" id="PYOC01000001">
    <property type="protein sequence ID" value="PSV50043.1"/>
    <property type="molecule type" value="Genomic_DNA"/>
</dbReference>
<evidence type="ECO:0000313" key="2">
    <source>
        <dbReference type="Proteomes" id="UP000241803"/>
    </source>
</evidence>
<sequence length="267" mass="29781">MAWNTNGYTPDDFNTVIKSYYDSFISQPEFETVSTSRFEGSAEYAVFYGSAQIDMAIQSIYAETFQKVMTYLSTINLKIQSPTTVPDAISESIKNNLGFDSKCKPMTEENRGTSHIAIDYEESPDANLAIANLLKKHIVDGVITVGSIKQDVVFSNGSIGTYSWVSSANSEVLFKLTVTVSRNSSFAVDTAENIIAKFNDNFSELYSMGLDLEPERYYEIERDAQYASDILTEYSFDSGVSWSSEPFESEFNVKFTPVLSASNIIIK</sequence>